<dbReference type="RefSeq" id="WP_197676259.1">
    <property type="nucleotide sequence ID" value="NZ_LT629710.1"/>
</dbReference>
<dbReference type="InterPro" id="IPR043428">
    <property type="entry name" value="LivM-like"/>
</dbReference>
<dbReference type="STRING" id="1090615.SAMN04515671_3688"/>
<evidence type="ECO:0000313" key="8">
    <source>
        <dbReference type="Proteomes" id="UP000198741"/>
    </source>
</evidence>
<dbReference type="EMBL" id="LT629710">
    <property type="protein sequence ID" value="SDP31366.1"/>
    <property type="molecule type" value="Genomic_DNA"/>
</dbReference>
<dbReference type="Pfam" id="PF02653">
    <property type="entry name" value="BPD_transp_2"/>
    <property type="match status" value="1"/>
</dbReference>
<feature type="transmembrane region" description="Helical" evidence="6">
    <location>
        <begin position="582"/>
        <end position="600"/>
    </location>
</feature>
<feature type="transmembrane region" description="Helical" evidence="6">
    <location>
        <begin position="708"/>
        <end position="728"/>
    </location>
</feature>
<feature type="transmembrane region" description="Helical" evidence="6">
    <location>
        <begin position="169"/>
        <end position="186"/>
    </location>
</feature>
<proteinExistence type="predicted"/>
<evidence type="ECO:0000256" key="2">
    <source>
        <dbReference type="ARBA" id="ARBA00022475"/>
    </source>
</evidence>
<accession>A0A1H0RQW8</accession>
<gene>
    <name evidence="7" type="ORF">SAMN04515671_3688</name>
</gene>
<keyword evidence="2" id="KW-1003">Cell membrane</keyword>
<protein>
    <submittedName>
        <fullName evidence="7">ABC-type branched-chain amino acid transport system, permease component</fullName>
    </submittedName>
</protein>
<dbReference type="GO" id="GO:0005886">
    <property type="term" value="C:plasma membrane"/>
    <property type="evidence" value="ECO:0007669"/>
    <property type="project" value="UniProtKB-SubCell"/>
</dbReference>
<feature type="transmembrane region" description="Helical" evidence="6">
    <location>
        <begin position="143"/>
        <end position="164"/>
    </location>
</feature>
<feature type="transmembrane region" description="Helical" evidence="6">
    <location>
        <begin position="245"/>
        <end position="266"/>
    </location>
</feature>
<dbReference type="PANTHER" id="PTHR30482:SF10">
    <property type="entry name" value="HIGH-AFFINITY BRANCHED-CHAIN AMINO ACID TRANSPORT PROTEIN BRAE"/>
    <property type="match status" value="1"/>
</dbReference>
<evidence type="ECO:0000256" key="1">
    <source>
        <dbReference type="ARBA" id="ARBA00004651"/>
    </source>
</evidence>
<feature type="transmembrane region" description="Helical" evidence="6">
    <location>
        <begin position="27"/>
        <end position="48"/>
    </location>
</feature>
<feature type="transmembrane region" description="Helical" evidence="6">
    <location>
        <begin position="666"/>
        <end position="693"/>
    </location>
</feature>
<keyword evidence="8" id="KW-1185">Reference proteome</keyword>
<feature type="transmembrane region" description="Helical" evidence="6">
    <location>
        <begin position="436"/>
        <end position="457"/>
    </location>
</feature>
<feature type="transmembrane region" description="Helical" evidence="6">
    <location>
        <begin position="464"/>
        <end position="485"/>
    </location>
</feature>
<feature type="transmembrane region" description="Helical" evidence="6">
    <location>
        <begin position="100"/>
        <end position="117"/>
    </location>
</feature>
<comment type="subcellular location">
    <subcellularLocation>
        <location evidence="1">Cell membrane</location>
        <topology evidence="1">Multi-pass membrane protein</topology>
    </subcellularLocation>
</comment>
<dbReference type="PANTHER" id="PTHR30482">
    <property type="entry name" value="HIGH-AFFINITY BRANCHED-CHAIN AMINO ACID TRANSPORT SYSTEM PERMEASE"/>
    <property type="match status" value="1"/>
</dbReference>
<feature type="transmembrane region" description="Helical" evidence="6">
    <location>
        <begin position="286"/>
        <end position="313"/>
    </location>
</feature>
<keyword evidence="4 6" id="KW-1133">Transmembrane helix</keyword>
<feature type="transmembrane region" description="Helical" evidence="6">
    <location>
        <begin position="364"/>
        <end position="392"/>
    </location>
</feature>
<evidence type="ECO:0000256" key="3">
    <source>
        <dbReference type="ARBA" id="ARBA00022692"/>
    </source>
</evidence>
<sequence>MTSISKSPVTKNVGAKNPVATFFQNPIVTRLLACLALGIVLAVIIGPQEGNFQDIGLAFRQAVFSPRVFVFLAIGVLVFLAITFWPSVVPFLVRPGVRPLLIGVISLIAAHSLLNWYDQLGKFGPLADGVKASSQVSPITRAYFGWLSWTLIVAVLVVCGVGIILGLRVLGWLTVAIALFGIYATYTAHADVLKVGKAVDHSLGSGATIFAYLAVVAAAVTLALSQSQIADSKAFADTVMGFRPGLPLAGVGVVVGVLGFGSATWFSPLAKNATLTDTSTMLTGKGLAPIAGAYLSWLGWALFAVTVVLAVAATYLRSRMLGWITAGVGLVAMLVTVYVLYLISSLGATLGLDSSTGPWQNLGAGGWMGAATFLLLAGAGYIVASVGTVRLPSVVRRSKSSDAIGGGFLKSPGGAKTLFVVAAAAALFYPPTANGFWQNVLVTEIGVYVLLAVGLNVVVGWAGLLDLGFIGFYAIGSYTTAYLVGSLPVKPPSWLHMSPLLAIPFAILLCVIAGVLLGAPTLRLRGDYLAIVTLGFGEIIRISAVNSDGLTNSTRGPSPSVPHPVINLGFFKITWGQSYLQYWYLLLFLVVVVVVLFRRLENSRVGRSWAAIREDEIAAQATGINTTRVKLMAFAIGASTSGLAGVFFASQVGYFNPDNFVLNNSILVVAYVVFGGMGSLPGAIAGAAVLTWLPEFLKDQVPAEDRQIWIGLIVLLMMIFRPGGLIPARRRQAELKGLHADESSEVTAVPEGEGLGAKA</sequence>
<dbReference type="CDD" id="cd06581">
    <property type="entry name" value="TM_PBP1_LivM_like"/>
    <property type="match status" value="1"/>
</dbReference>
<feature type="transmembrane region" description="Helical" evidence="6">
    <location>
        <begin position="413"/>
        <end position="430"/>
    </location>
</feature>
<dbReference type="GO" id="GO:0015658">
    <property type="term" value="F:branched-chain amino acid transmembrane transporter activity"/>
    <property type="evidence" value="ECO:0007669"/>
    <property type="project" value="InterPro"/>
</dbReference>
<name>A0A1H0RQW8_9ACTN</name>
<feature type="transmembrane region" description="Helical" evidence="6">
    <location>
        <begin position="631"/>
        <end position="654"/>
    </location>
</feature>
<feature type="transmembrane region" description="Helical" evidence="6">
    <location>
        <begin position="68"/>
        <end position="93"/>
    </location>
</feature>
<feature type="transmembrane region" description="Helical" evidence="6">
    <location>
        <begin position="206"/>
        <end position="224"/>
    </location>
</feature>
<keyword evidence="5 6" id="KW-0472">Membrane</keyword>
<evidence type="ECO:0000313" key="7">
    <source>
        <dbReference type="EMBL" id="SDP31366.1"/>
    </source>
</evidence>
<evidence type="ECO:0000256" key="5">
    <source>
        <dbReference type="ARBA" id="ARBA00023136"/>
    </source>
</evidence>
<evidence type="ECO:0000256" key="4">
    <source>
        <dbReference type="ARBA" id="ARBA00022989"/>
    </source>
</evidence>
<dbReference type="InterPro" id="IPR001851">
    <property type="entry name" value="ABC_transp_permease"/>
</dbReference>
<dbReference type="Proteomes" id="UP000198741">
    <property type="component" value="Chromosome I"/>
</dbReference>
<evidence type="ECO:0000256" key="6">
    <source>
        <dbReference type="SAM" id="Phobius"/>
    </source>
</evidence>
<feature type="transmembrane region" description="Helical" evidence="6">
    <location>
        <begin position="320"/>
        <end position="344"/>
    </location>
</feature>
<feature type="transmembrane region" description="Helical" evidence="6">
    <location>
        <begin position="497"/>
        <end position="519"/>
    </location>
</feature>
<organism evidence="7 8">
    <name type="scientific">Nakamurella panacisegetis</name>
    <dbReference type="NCBI Taxonomy" id="1090615"/>
    <lineage>
        <taxon>Bacteria</taxon>
        <taxon>Bacillati</taxon>
        <taxon>Actinomycetota</taxon>
        <taxon>Actinomycetes</taxon>
        <taxon>Nakamurellales</taxon>
        <taxon>Nakamurellaceae</taxon>
        <taxon>Nakamurella</taxon>
    </lineage>
</organism>
<reference evidence="7 8" key="1">
    <citation type="submission" date="2016-10" db="EMBL/GenBank/DDBJ databases">
        <authorList>
            <person name="de Groot N.N."/>
        </authorList>
    </citation>
    <scope>NUCLEOTIDE SEQUENCE [LARGE SCALE GENOMIC DNA]</scope>
    <source>
        <strain evidence="8">P4-7,KCTC 19426,CECT 7604</strain>
    </source>
</reference>
<keyword evidence="3 6" id="KW-0812">Transmembrane</keyword>
<dbReference type="AlphaFoldDB" id="A0A1H0RQW8"/>